<sequence>MSALASFKNIYHGQSTEPGEIRLTHGGLAWQGTETKAVVTVASESMRAAQWIRVARSFQLRLLLSSDKRRVTFDGFHRDDHDKVAHICKQHWDLALDTRELSYRGWNWGEYDIQTDDLQFLVANKPLFEIPLSAIANSNIAGKTEVSLEFLNPEQLKPDPAAPRRRRAGDELVEMRFYVPGTVERGEDDEGGEGGKKKADAEGEDEDGDGEKEEEEEISAAQAFHELVKKKAEIGQVLGEYIVEFNDVLLLTPRGRYDLDIYPRFLRLRGKTYDYKILHTSVTRLFLLPKPDEIHIQLVIGLDPPIHQGQTRYPYLVMQFTREDSLEVELNIDDESLQKYDGKLQKEYDAPVFQIVSNVFRALTGRKLQAPSDYKSFNGQSGVKANMKATQGDLYFLDKNLIFVAKQPAVVDYSDIHSASFSRVGGVMATAKTFDLRITQKSSGDLVFGSINKEEHGKIEEYLKSKKVRVKNELQEQELAAGPGLSDEDDEEDGDEDEDMQDVQSDEDAPRRAAGDDDDSEEDEDFHASDSDAGSPTDDSGSDAQDEDADDDVAMASGDEDLARSGKKAAAAKAKKARKAAEEGAEGAPRKKKQKTKE</sequence>
<dbReference type="InParanoid" id="A0A165DCK3"/>
<dbReference type="Gene3D" id="2.30.29.220">
    <property type="entry name" value="Structure-specific recognition protein (SSRP1)"/>
    <property type="match status" value="1"/>
</dbReference>
<dbReference type="Gene3D" id="2.30.29.150">
    <property type="match status" value="1"/>
</dbReference>
<keyword evidence="3 10" id="KW-0235">DNA replication</keyword>
<evidence type="ECO:0000256" key="9">
    <source>
        <dbReference type="ARBA" id="ARBA00025370"/>
    </source>
</evidence>
<dbReference type="InterPro" id="IPR035417">
    <property type="entry name" value="SSRP1/POB3_N"/>
</dbReference>
<dbReference type="PRINTS" id="PR00887">
    <property type="entry name" value="SSRCOGNITION"/>
</dbReference>
<dbReference type="GO" id="GO:0006260">
    <property type="term" value="P:DNA replication"/>
    <property type="evidence" value="ECO:0007669"/>
    <property type="project" value="UniProtKB-KW"/>
</dbReference>
<dbReference type="Proteomes" id="UP000076842">
    <property type="component" value="Unassembled WGS sequence"/>
</dbReference>
<dbReference type="STRING" id="1353952.A0A165DCK3"/>
<keyword evidence="4 10" id="KW-0227">DNA damage</keyword>
<name>A0A165DCK3_9BASI</name>
<dbReference type="Gene3D" id="2.30.29.30">
    <property type="entry name" value="Pleckstrin-homology domain (PH domain)/Phosphotyrosine-binding domain (PTB)"/>
    <property type="match status" value="2"/>
</dbReference>
<accession>A0A165DCK3</accession>
<proteinExistence type="inferred from homology"/>
<keyword evidence="14" id="KW-1185">Reference proteome</keyword>
<dbReference type="Pfam" id="PF21103">
    <property type="entry name" value="PH1_SSRP1-like"/>
    <property type="match status" value="1"/>
</dbReference>
<evidence type="ECO:0000256" key="10">
    <source>
        <dbReference type="RuleBase" id="RU364013"/>
    </source>
</evidence>
<dbReference type="FunCoup" id="A0A165DCK3">
    <property type="interactions" value="724"/>
</dbReference>
<feature type="compositionally biased region" description="Acidic residues" evidence="11">
    <location>
        <begin position="486"/>
        <end position="507"/>
    </location>
</feature>
<evidence type="ECO:0000256" key="2">
    <source>
        <dbReference type="ARBA" id="ARBA00022454"/>
    </source>
</evidence>
<dbReference type="SMART" id="SM01287">
    <property type="entry name" value="Rtt106"/>
    <property type="match status" value="1"/>
</dbReference>
<keyword evidence="5 10" id="KW-0805">Transcription regulation</keyword>
<evidence type="ECO:0000256" key="6">
    <source>
        <dbReference type="ARBA" id="ARBA00023163"/>
    </source>
</evidence>
<evidence type="ECO:0000256" key="4">
    <source>
        <dbReference type="ARBA" id="ARBA00022763"/>
    </source>
</evidence>
<dbReference type="InterPro" id="IPR050454">
    <property type="entry name" value="RTT106/SSRP1_HistChap/FACT"/>
</dbReference>
<dbReference type="AlphaFoldDB" id="A0A165DCK3"/>
<feature type="compositionally biased region" description="Acidic residues" evidence="11">
    <location>
        <begin position="202"/>
        <end position="217"/>
    </location>
</feature>
<evidence type="ECO:0000256" key="7">
    <source>
        <dbReference type="ARBA" id="ARBA00023204"/>
    </source>
</evidence>
<dbReference type="GO" id="GO:0042393">
    <property type="term" value="F:histone binding"/>
    <property type="evidence" value="ECO:0007669"/>
    <property type="project" value="TreeGrafter"/>
</dbReference>
<dbReference type="Pfam" id="PF08512">
    <property type="entry name" value="Rttp106-like_middle"/>
    <property type="match status" value="1"/>
</dbReference>
<keyword evidence="7 10" id="KW-0234">DNA repair</keyword>
<dbReference type="InterPro" id="IPR000969">
    <property type="entry name" value="SSRP1/POB3"/>
</dbReference>
<evidence type="ECO:0000256" key="1">
    <source>
        <dbReference type="ARBA" id="ARBA00010060"/>
    </source>
</evidence>
<feature type="region of interest" description="Disordered" evidence="11">
    <location>
        <begin position="183"/>
        <end position="217"/>
    </location>
</feature>
<dbReference type="InterPro" id="IPR013719">
    <property type="entry name" value="RTT106/SPT16-like_middle_dom"/>
</dbReference>
<feature type="compositionally biased region" description="Acidic residues" evidence="11">
    <location>
        <begin position="540"/>
        <end position="553"/>
    </location>
</feature>
<keyword evidence="6 10" id="KW-0804">Transcription</keyword>
<dbReference type="GO" id="GO:0031491">
    <property type="term" value="F:nucleosome binding"/>
    <property type="evidence" value="ECO:0007669"/>
    <property type="project" value="TreeGrafter"/>
</dbReference>
<dbReference type="PANTHER" id="PTHR45849:SF1">
    <property type="entry name" value="FACT COMPLEX SUBUNIT SSRP1"/>
    <property type="match status" value="1"/>
</dbReference>
<dbReference type="EMBL" id="KV424064">
    <property type="protein sequence ID" value="KZT52506.1"/>
    <property type="molecule type" value="Genomic_DNA"/>
</dbReference>
<evidence type="ECO:0000313" key="14">
    <source>
        <dbReference type="Proteomes" id="UP000076842"/>
    </source>
</evidence>
<evidence type="ECO:0000256" key="5">
    <source>
        <dbReference type="ARBA" id="ARBA00023015"/>
    </source>
</evidence>
<dbReference type="SUPFAM" id="SSF50729">
    <property type="entry name" value="PH domain-like"/>
    <property type="match status" value="1"/>
</dbReference>
<evidence type="ECO:0000256" key="3">
    <source>
        <dbReference type="ARBA" id="ARBA00022705"/>
    </source>
</evidence>
<dbReference type="InterPro" id="IPR011993">
    <property type="entry name" value="PH-like_dom_sf"/>
</dbReference>
<protein>
    <recommendedName>
        <fullName evidence="10">FACT complex subunit POB3</fullName>
    </recommendedName>
</protein>
<evidence type="ECO:0000256" key="8">
    <source>
        <dbReference type="ARBA" id="ARBA00023242"/>
    </source>
</evidence>
<comment type="subcellular location">
    <subcellularLocation>
        <location evidence="10">Nucleus</location>
    </subcellularLocation>
    <subcellularLocation>
        <location evidence="10">Chromosome</location>
    </subcellularLocation>
</comment>
<feature type="region of interest" description="Disordered" evidence="11">
    <location>
        <begin position="474"/>
        <end position="598"/>
    </location>
</feature>
<evidence type="ECO:0000313" key="13">
    <source>
        <dbReference type="EMBL" id="KZT52506.1"/>
    </source>
</evidence>
<feature type="compositionally biased region" description="Acidic residues" evidence="11">
    <location>
        <begin position="516"/>
        <end position="525"/>
    </location>
</feature>
<gene>
    <name evidence="13" type="ORF">CALCODRAFT_441474</name>
</gene>
<dbReference type="GO" id="GO:0003677">
    <property type="term" value="F:DNA binding"/>
    <property type="evidence" value="ECO:0007669"/>
    <property type="project" value="InterPro"/>
</dbReference>
<evidence type="ECO:0000256" key="11">
    <source>
        <dbReference type="SAM" id="MobiDB-lite"/>
    </source>
</evidence>
<organism evidence="13 14">
    <name type="scientific">Calocera cornea HHB12733</name>
    <dbReference type="NCBI Taxonomy" id="1353952"/>
    <lineage>
        <taxon>Eukaryota</taxon>
        <taxon>Fungi</taxon>
        <taxon>Dikarya</taxon>
        <taxon>Basidiomycota</taxon>
        <taxon>Agaricomycotina</taxon>
        <taxon>Dacrymycetes</taxon>
        <taxon>Dacrymycetales</taxon>
        <taxon>Dacrymycetaceae</taxon>
        <taxon>Calocera</taxon>
    </lineage>
</organism>
<dbReference type="OrthoDB" id="498543at2759"/>
<dbReference type="PANTHER" id="PTHR45849">
    <property type="entry name" value="FACT COMPLEX SUBUNIT SSRP1"/>
    <property type="match status" value="1"/>
</dbReference>
<comment type="function">
    <text evidence="9 10">Component of the FACT complex, a general chromatin factor that acts to reorganize nucleosomes. The FACT complex is involved in multiple processes that require DNA as a template such as mRNA elongation, DNA replication and DNA repair. During transcription elongation the FACT complex acts as a histone chaperone that both destabilizes and restores nucleosomal structure. It facilitates the passage of RNA polymerase II and transcription by promoting the dissociation of one histone H2A-H2B dimer from the nucleosome, then subsequently promotes the reestablishment of the nucleosome following the passage of RNA polymerase II.</text>
</comment>
<dbReference type="InterPro" id="IPR038167">
    <property type="entry name" value="SSRP1_sf"/>
</dbReference>
<dbReference type="InterPro" id="IPR048993">
    <property type="entry name" value="SSRP1-like_PH1"/>
</dbReference>
<comment type="similarity">
    <text evidence="1 10">Belongs to the SSRP1 family.</text>
</comment>
<evidence type="ECO:0000259" key="12">
    <source>
        <dbReference type="SMART" id="SM01287"/>
    </source>
</evidence>
<keyword evidence="2 10" id="KW-0158">Chromosome</keyword>
<dbReference type="CDD" id="cd13230">
    <property type="entry name" value="PH1_SSRP1-like"/>
    <property type="match status" value="1"/>
</dbReference>
<dbReference type="Pfam" id="PF17292">
    <property type="entry name" value="POB3_N"/>
    <property type="match status" value="1"/>
</dbReference>
<dbReference type="CDD" id="cd13231">
    <property type="entry name" value="PH2_SSRP1-like"/>
    <property type="match status" value="1"/>
</dbReference>
<keyword evidence="8 10" id="KW-0539">Nucleus</keyword>
<dbReference type="GO" id="GO:0035101">
    <property type="term" value="C:FACT complex"/>
    <property type="evidence" value="ECO:0007669"/>
    <property type="project" value="TreeGrafter"/>
</dbReference>
<feature type="domain" description="Histone chaperone RTT106/FACT complex subunit SPT16-like middle" evidence="12">
    <location>
        <begin position="380"/>
        <end position="473"/>
    </location>
</feature>
<dbReference type="FunFam" id="2.30.29.150:FF:000001">
    <property type="entry name" value="Fact complex subunit ssrp1"/>
    <property type="match status" value="1"/>
</dbReference>
<dbReference type="InterPro" id="IPR024954">
    <property type="entry name" value="SSRP1_DD"/>
</dbReference>
<dbReference type="Pfam" id="PF03531">
    <property type="entry name" value="SSrecog"/>
    <property type="match status" value="1"/>
</dbReference>
<reference evidence="13 14" key="1">
    <citation type="journal article" date="2016" name="Mol. Biol. Evol.">
        <title>Comparative Genomics of Early-Diverging Mushroom-Forming Fungi Provides Insights into the Origins of Lignocellulose Decay Capabilities.</title>
        <authorList>
            <person name="Nagy L.G."/>
            <person name="Riley R."/>
            <person name="Tritt A."/>
            <person name="Adam C."/>
            <person name="Daum C."/>
            <person name="Floudas D."/>
            <person name="Sun H."/>
            <person name="Yadav J.S."/>
            <person name="Pangilinan J."/>
            <person name="Larsson K.H."/>
            <person name="Matsuura K."/>
            <person name="Barry K."/>
            <person name="Labutti K."/>
            <person name="Kuo R."/>
            <person name="Ohm R.A."/>
            <person name="Bhattacharya S.S."/>
            <person name="Shirouzu T."/>
            <person name="Yoshinaga Y."/>
            <person name="Martin F.M."/>
            <person name="Grigoriev I.V."/>
            <person name="Hibbett D.S."/>
        </authorList>
    </citation>
    <scope>NUCLEOTIDE SEQUENCE [LARGE SCALE GENOMIC DNA]</scope>
    <source>
        <strain evidence="13 14">HHB12733</strain>
    </source>
</reference>
<dbReference type="GO" id="GO:0006281">
    <property type="term" value="P:DNA repair"/>
    <property type="evidence" value="ECO:0007669"/>
    <property type="project" value="UniProtKB-KW"/>
</dbReference>